<dbReference type="RefSeq" id="WP_084336430.1">
    <property type="nucleotide sequence ID" value="NZ_FNFD01000015.1"/>
</dbReference>
<dbReference type="Proteomes" id="UP000198706">
    <property type="component" value="Unassembled WGS sequence"/>
</dbReference>
<protein>
    <submittedName>
        <fullName evidence="1">Uncharacterized protein</fullName>
    </submittedName>
</protein>
<sequence>MFCTQQGCGKSWNAGEQFPLCITNPCPLRQYRDSQVQAPRFNAKTQIDVKFGEKSAGVVASIDKIRSDITQPLQPYAMQGEEKATTTVTLPSGLTERYSTDTNMHSEMRALQAMLQRGYWVLRYGRVFLANGQSVPATHFVTDQPHCGFCTIVLAALGLPLTSPTSGNHKYGCNAIYPLPLQLRRDVMFIIRLINRGSMEYTALKRLLNVFVNAPAASWLLQINDFLLVSDTVSCTFDNLPKGFDPREHRILHLNDFLDNEEKLNLLWKFILMKFYESNKSTK</sequence>
<dbReference type="AlphaFoldDB" id="A0A1G9HR22"/>
<gene>
    <name evidence="1" type="ORF">SAMN05216186_115116</name>
</gene>
<dbReference type="STRING" id="137658.SAMN05216186_115116"/>
<proteinExistence type="predicted"/>
<name>A0A1G9HR22_9PSED</name>
<accession>A0A1G9HR22</accession>
<reference evidence="1 2" key="1">
    <citation type="submission" date="2016-10" db="EMBL/GenBank/DDBJ databases">
        <authorList>
            <person name="de Groot N.N."/>
        </authorList>
    </citation>
    <scope>NUCLEOTIDE SEQUENCE [LARGE SCALE GENOMIC DNA]</scope>
    <source>
        <strain evidence="1 2">JCM 21544</strain>
    </source>
</reference>
<evidence type="ECO:0000313" key="1">
    <source>
        <dbReference type="EMBL" id="SDL15408.1"/>
    </source>
</evidence>
<keyword evidence="2" id="KW-1185">Reference proteome</keyword>
<dbReference type="EMBL" id="FNFD01000015">
    <property type="protein sequence ID" value="SDL15408.1"/>
    <property type="molecule type" value="Genomic_DNA"/>
</dbReference>
<evidence type="ECO:0000313" key="2">
    <source>
        <dbReference type="Proteomes" id="UP000198706"/>
    </source>
</evidence>
<organism evidence="1 2">
    <name type="scientific">Pseudomonas indica</name>
    <dbReference type="NCBI Taxonomy" id="137658"/>
    <lineage>
        <taxon>Bacteria</taxon>
        <taxon>Pseudomonadati</taxon>
        <taxon>Pseudomonadota</taxon>
        <taxon>Gammaproteobacteria</taxon>
        <taxon>Pseudomonadales</taxon>
        <taxon>Pseudomonadaceae</taxon>
        <taxon>Pseudomonas</taxon>
    </lineage>
</organism>